<keyword evidence="1" id="KW-0175">Coiled coil</keyword>
<dbReference type="Gene3D" id="3.30.2320.30">
    <property type="entry name" value="ATP synthase, E subunit, C-terminal"/>
    <property type="match status" value="1"/>
</dbReference>
<gene>
    <name evidence="2" type="ORF">H9809_04165</name>
</gene>
<evidence type="ECO:0000256" key="1">
    <source>
        <dbReference type="SAM" id="Coils"/>
    </source>
</evidence>
<comment type="caution">
    <text evidence="2">The sequence shown here is derived from an EMBL/GenBank/DDBJ whole genome shotgun (WGS) entry which is preliminary data.</text>
</comment>
<evidence type="ECO:0000313" key="3">
    <source>
        <dbReference type="Proteomes" id="UP000824056"/>
    </source>
</evidence>
<dbReference type="EMBL" id="DXBG01000101">
    <property type="protein sequence ID" value="HIZ65087.1"/>
    <property type="molecule type" value="Genomic_DNA"/>
</dbReference>
<sequence>MTIEEKLRHFYEVSMESAKDEAAKAIEEYRTSLDTQLEEHKAQKQAAAENQLKIQSENSAREINKALSSEHLHIKRQLSKKQQELREKLFQEVEDMLKSFISGPAYGDWLEDMTKRALAIAQDDQVQVYLSASDEGLSEELKKRTGITPLISPTPFMGGIKAVIPQKNILIDYTLLSMFESEKENFNFDGGLTNE</sequence>
<dbReference type="Proteomes" id="UP000824056">
    <property type="component" value="Unassembled WGS sequence"/>
</dbReference>
<reference evidence="2" key="2">
    <citation type="submission" date="2021-04" db="EMBL/GenBank/DDBJ databases">
        <authorList>
            <person name="Gilroy R."/>
        </authorList>
    </citation>
    <scope>NUCLEOTIDE SEQUENCE</scope>
    <source>
        <strain evidence="2">1068</strain>
    </source>
</reference>
<reference evidence="2" key="1">
    <citation type="journal article" date="2021" name="PeerJ">
        <title>Extensive microbial diversity within the chicken gut microbiome revealed by metagenomics and culture.</title>
        <authorList>
            <person name="Gilroy R."/>
            <person name="Ravi A."/>
            <person name="Getino M."/>
            <person name="Pursley I."/>
            <person name="Horton D.L."/>
            <person name="Alikhan N.F."/>
            <person name="Baker D."/>
            <person name="Gharbi K."/>
            <person name="Hall N."/>
            <person name="Watson M."/>
            <person name="Adriaenssens E.M."/>
            <person name="Foster-Nyarko E."/>
            <person name="Jarju S."/>
            <person name="Secka A."/>
            <person name="Antonio M."/>
            <person name="Oren A."/>
            <person name="Chaudhuri R.R."/>
            <person name="La Ragione R."/>
            <person name="Hildebrand F."/>
            <person name="Pallen M.J."/>
        </authorList>
    </citation>
    <scope>NUCLEOTIDE SEQUENCE</scope>
    <source>
        <strain evidence="2">1068</strain>
    </source>
</reference>
<dbReference type="InterPro" id="IPR038495">
    <property type="entry name" value="ATPase_E_C"/>
</dbReference>
<name>A0A9D2FQZ4_9FIRM</name>
<proteinExistence type="predicted"/>
<evidence type="ECO:0000313" key="2">
    <source>
        <dbReference type="EMBL" id="HIZ65087.1"/>
    </source>
</evidence>
<accession>A0A9D2FQZ4</accession>
<dbReference type="AlphaFoldDB" id="A0A9D2FQZ4"/>
<organism evidence="2 3">
    <name type="scientific">Candidatus Blautia pullicola</name>
    <dbReference type="NCBI Taxonomy" id="2838498"/>
    <lineage>
        <taxon>Bacteria</taxon>
        <taxon>Bacillati</taxon>
        <taxon>Bacillota</taxon>
        <taxon>Clostridia</taxon>
        <taxon>Lachnospirales</taxon>
        <taxon>Lachnospiraceae</taxon>
        <taxon>Blautia</taxon>
    </lineage>
</organism>
<dbReference type="SUPFAM" id="SSF160527">
    <property type="entry name" value="V-type ATPase subunit E-like"/>
    <property type="match status" value="1"/>
</dbReference>
<protein>
    <submittedName>
        <fullName evidence="2">V-type ATP synthase subunit E</fullName>
    </submittedName>
</protein>
<feature type="coiled-coil region" evidence="1">
    <location>
        <begin position="19"/>
        <end position="57"/>
    </location>
</feature>